<name>A0ABM1ERA5_PRICU</name>
<dbReference type="GeneID" id="106814867"/>
<evidence type="ECO:0000259" key="4">
    <source>
        <dbReference type="Pfam" id="PF22725"/>
    </source>
</evidence>
<evidence type="ECO:0000313" key="6">
    <source>
        <dbReference type="RefSeq" id="XP_014674726.1"/>
    </source>
</evidence>
<dbReference type="RefSeq" id="XP_014674726.1">
    <property type="nucleotide sequence ID" value="XM_014819240.1"/>
</dbReference>
<dbReference type="Gene3D" id="3.30.360.10">
    <property type="entry name" value="Dihydrodipicolinate Reductase, domain 2"/>
    <property type="match status" value="1"/>
</dbReference>
<evidence type="ECO:0000256" key="1">
    <source>
        <dbReference type="ARBA" id="ARBA00010928"/>
    </source>
</evidence>
<evidence type="ECO:0000259" key="3">
    <source>
        <dbReference type="Pfam" id="PF01408"/>
    </source>
</evidence>
<dbReference type="Proteomes" id="UP000695022">
    <property type="component" value="Unplaced"/>
</dbReference>
<dbReference type="Pfam" id="PF22725">
    <property type="entry name" value="GFO_IDH_MocA_C3"/>
    <property type="match status" value="1"/>
</dbReference>
<evidence type="ECO:0000313" key="5">
    <source>
        <dbReference type="Proteomes" id="UP000695022"/>
    </source>
</evidence>
<keyword evidence="5" id="KW-1185">Reference proteome</keyword>
<dbReference type="InterPro" id="IPR036291">
    <property type="entry name" value="NAD(P)-bd_dom_sf"/>
</dbReference>
<sequence length="256" mass="28524">MVFLSQERDKAVFCEKPLAGSLAGIDELYELAKRRGLHLFCAFQRRFDPSFVDVKKAVGEGRVGTVHVVKSCSRDNPLPPIDFLRTSGGIFHDCAVHDIDIVCWMLGEWPESVVAVAHTHLASIAELDDSDTVAITMKFPSGVIAVIDLSRHGVYGYDQRVEVFGTDGMMVADNQRPTSCSISDRQGTLSAPFQYTFLQRYETAYKVELEHFLRVLAGQETMTVTSETTRMVCRVATACETSSRQQRLVKLSEFSS</sequence>
<reference evidence="6" key="1">
    <citation type="submission" date="2025-08" db="UniProtKB">
        <authorList>
            <consortium name="RefSeq"/>
        </authorList>
    </citation>
    <scope>IDENTIFICATION</scope>
</reference>
<dbReference type="PANTHER" id="PTHR42840:SF3">
    <property type="entry name" value="BINDING ROSSMANN FOLD OXIDOREDUCTASE, PUTATIVE (AFU_ORTHOLOGUE AFUA_2G10240)-RELATED"/>
    <property type="match status" value="1"/>
</dbReference>
<dbReference type="Pfam" id="PF01408">
    <property type="entry name" value="GFO_IDH_MocA"/>
    <property type="match status" value="1"/>
</dbReference>
<feature type="domain" description="Gfo/Idh/MocA-like oxidoreductase N-terminal" evidence="3">
    <location>
        <begin position="7"/>
        <end position="41"/>
    </location>
</feature>
<dbReference type="Gene3D" id="3.40.50.720">
    <property type="entry name" value="NAD(P)-binding Rossmann-like Domain"/>
    <property type="match status" value="1"/>
</dbReference>
<organism evidence="5 6">
    <name type="scientific">Priapulus caudatus</name>
    <name type="common">Priapulid worm</name>
    <dbReference type="NCBI Taxonomy" id="37621"/>
    <lineage>
        <taxon>Eukaryota</taxon>
        <taxon>Metazoa</taxon>
        <taxon>Ecdysozoa</taxon>
        <taxon>Scalidophora</taxon>
        <taxon>Priapulida</taxon>
        <taxon>Priapulimorpha</taxon>
        <taxon>Priapulimorphida</taxon>
        <taxon>Priapulidae</taxon>
        <taxon>Priapulus</taxon>
    </lineage>
</organism>
<keyword evidence="2" id="KW-0560">Oxidoreductase</keyword>
<feature type="domain" description="GFO/IDH/MocA-like oxidoreductase" evidence="4">
    <location>
        <begin position="52"/>
        <end position="170"/>
    </location>
</feature>
<dbReference type="InterPro" id="IPR000683">
    <property type="entry name" value="Gfo/Idh/MocA-like_OxRdtase_N"/>
</dbReference>
<comment type="similarity">
    <text evidence="1">Belongs to the Gfo/Idh/MocA family.</text>
</comment>
<protein>
    <submittedName>
        <fullName evidence="6">Uncharacterized oxidoreductase YrbE-like</fullName>
    </submittedName>
</protein>
<gene>
    <name evidence="6" type="primary">LOC106814867</name>
</gene>
<dbReference type="SUPFAM" id="SSF51735">
    <property type="entry name" value="NAD(P)-binding Rossmann-fold domains"/>
    <property type="match status" value="1"/>
</dbReference>
<evidence type="ECO:0000256" key="2">
    <source>
        <dbReference type="ARBA" id="ARBA00023002"/>
    </source>
</evidence>
<dbReference type="PANTHER" id="PTHR42840">
    <property type="entry name" value="NAD(P)-BINDING ROSSMANN-FOLD SUPERFAMILY PROTEIN-RELATED"/>
    <property type="match status" value="1"/>
</dbReference>
<accession>A0ABM1ERA5</accession>
<dbReference type="SUPFAM" id="SSF55347">
    <property type="entry name" value="Glyceraldehyde-3-phosphate dehydrogenase-like, C-terminal domain"/>
    <property type="match status" value="1"/>
</dbReference>
<dbReference type="InterPro" id="IPR055170">
    <property type="entry name" value="GFO_IDH_MocA-like_dom"/>
</dbReference>
<proteinExistence type="inferred from homology"/>